<dbReference type="PRINTS" id="PR00368">
    <property type="entry name" value="FADPNR"/>
</dbReference>
<feature type="domain" description="FAD/NAD(P)-binding" evidence="5">
    <location>
        <begin position="6"/>
        <end position="303"/>
    </location>
</feature>
<dbReference type="Pfam" id="PF07992">
    <property type="entry name" value="Pyr_redox_2"/>
    <property type="match status" value="1"/>
</dbReference>
<evidence type="ECO:0000313" key="6">
    <source>
        <dbReference type="EMBL" id="CAA9538912.1"/>
    </source>
</evidence>
<name>A0A6J4U4G9_9ACTN</name>
<dbReference type="GO" id="GO:0005737">
    <property type="term" value="C:cytoplasm"/>
    <property type="evidence" value="ECO:0007669"/>
    <property type="project" value="TreeGrafter"/>
</dbReference>
<accession>A0A6J4U4G9</accession>
<dbReference type="PRINTS" id="PR00411">
    <property type="entry name" value="PNDRDTASEI"/>
</dbReference>
<dbReference type="InterPro" id="IPR023753">
    <property type="entry name" value="FAD/NAD-binding_dom"/>
</dbReference>
<dbReference type="InterPro" id="IPR050446">
    <property type="entry name" value="FAD-oxidoreductase/Apoptosis"/>
</dbReference>
<evidence type="ECO:0000256" key="4">
    <source>
        <dbReference type="ARBA" id="ARBA00023002"/>
    </source>
</evidence>
<keyword evidence="3" id="KW-0274">FAD</keyword>
<dbReference type="PANTHER" id="PTHR43557:SF2">
    <property type="entry name" value="RIESKE DOMAIN-CONTAINING PROTEIN-RELATED"/>
    <property type="match status" value="1"/>
</dbReference>
<evidence type="ECO:0000256" key="2">
    <source>
        <dbReference type="ARBA" id="ARBA00022630"/>
    </source>
</evidence>
<dbReference type="InterPro" id="IPR036188">
    <property type="entry name" value="FAD/NAD-bd_sf"/>
</dbReference>
<feature type="non-terminal residue" evidence="6">
    <location>
        <position position="334"/>
    </location>
</feature>
<dbReference type="EMBL" id="CADCVM010000550">
    <property type="protein sequence ID" value="CAA9538912.1"/>
    <property type="molecule type" value="Genomic_DNA"/>
</dbReference>
<dbReference type="SUPFAM" id="SSF51905">
    <property type="entry name" value="FAD/NAD(P)-binding domain"/>
    <property type="match status" value="2"/>
</dbReference>
<dbReference type="PANTHER" id="PTHR43557">
    <property type="entry name" value="APOPTOSIS-INDUCING FACTOR 1"/>
    <property type="match status" value="1"/>
</dbReference>
<comment type="cofactor">
    <cofactor evidence="1">
        <name>FAD</name>
        <dbReference type="ChEBI" id="CHEBI:57692"/>
    </cofactor>
</comment>
<dbReference type="Gene3D" id="3.50.50.60">
    <property type="entry name" value="FAD/NAD(P)-binding domain"/>
    <property type="match status" value="2"/>
</dbReference>
<keyword evidence="4" id="KW-0560">Oxidoreductase</keyword>
<sequence>MNRGERLVIVGGGPAGLATARAYRRAGGLASVVILTAEPYLPYNRPPLTKDFLRGESGREALPMEEEGWYRENGVELRLSTVVETLDREGAAVETDAGERFAYDACVLATGSEPVRIPVPGAEDPEVLVMRTLENSARLRGRVGRGDRAVVVGSGFIGCEAAASLSLRGASVTLVSLEEIPQGERLGEEVGGRIRGWLEGCGVDLRLGSVLEGIERRDGGFSVAVEGGEEIPTGTVLFGTGVEPRLGLAEGAGLSVDGGVVTDSAMRTSAPGVFAVGDIVSAFNESAGRHVSVEHWGDALEHGRIAGTVIAGGEAAWGMAPGFWSTIGDRTLKY</sequence>
<gene>
    <name evidence="6" type="ORF">AVDCRST_MAG05-5171</name>
</gene>
<evidence type="ECO:0000259" key="5">
    <source>
        <dbReference type="Pfam" id="PF07992"/>
    </source>
</evidence>
<reference evidence="6" key="1">
    <citation type="submission" date="2020-02" db="EMBL/GenBank/DDBJ databases">
        <authorList>
            <person name="Meier V. D."/>
        </authorList>
    </citation>
    <scope>NUCLEOTIDE SEQUENCE</scope>
    <source>
        <strain evidence="6">AVDCRST_MAG05</strain>
    </source>
</reference>
<dbReference type="AlphaFoldDB" id="A0A6J4U4G9"/>
<evidence type="ECO:0000256" key="1">
    <source>
        <dbReference type="ARBA" id="ARBA00001974"/>
    </source>
</evidence>
<proteinExistence type="predicted"/>
<dbReference type="GO" id="GO:0016651">
    <property type="term" value="F:oxidoreductase activity, acting on NAD(P)H"/>
    <property type="evidence" value="ECO:0007669"/>
    <property type="project" value="TreeGrafter"/>
</dbReference>
<organism evidence="6">
    <name type="scientific">uncultured Rubrobacteraceae bacterium</name>
    <dbReference type="NCBI Taxonomy" id="349277"/>
    <lineage>
        <taxon>Bacteria</taxon>
        <taxon>Bacillati</taxon>
        <taxon>Actinomycetota</taxon>
        <taxon>Rubrobacteria</taxon>
        <taxon>Rubrobacterales</taxon>
        <taxon>Rubrobacteraceae</taxon>
        <taxon>environmental samples</taxon>
    </lineage>
</organism>
<keyword evidence="2" id="KW-0285">Flavoprotein</keyword>
<evidence type="ECO:0000256" key="3">
    <source>
        <dbReference type="ARBA" id="ARBA00022827"/>
    </source>
</evidence>
<protein>
    <submittedName>
        <fullName evidence="6">Ferredoxin reductase</fullName>
    </submittedName>
</protein>